<reference evidence="13 14" key="1">
    <citation type="submission" date="2018-03" db="EMBL/GenBank/DDBJ databases">
        <title>Draft Genome Sequences of the Obligatory Marine Myxobacteria Enhygromyxa salina SWB005.</title>
        <authorList>
            <person name="Poehlein A."/>
            <person name="Moghaddam J.A."/>
            <person name="Harms H."/>
            <person name="Alanjari M."/>
            <person name="Koenig G.M."/>
            <person name="Daniel R."/>
            <person name="Schaeberle T.F."/>
        </authorList>
    </citation>
    <scope>NUCLEOTIDE SEQUENCE [LARGE SCALE GENOMIC DNA]</scope>
    <source>
        <strain evidence="13 14">SWB005</strain>
    </source>
</reference>
<evidence type="ECO:0000256" key="8">
    <source>
        <dbReference type="ARBA" id="ARBA00022884"/>
    </source>
</evidence>
<keyword evidence="14" id="KW-1185">Reference proteome</keyword>
<evidence type="ECO:0000259" key="10">
    <source>
        <dbReference type="Pfam" id="PF01743"/>
    </source>
</evidence>
<evidence type="ECO:0000313" key="14">
    <source>
        <dbReference type="Proteomes" id="UP000237968"/>
    </source>
</evidence>
<keyword evidence="4 13" id="KW-0548">Nucleotidyltransferase</keyword>
<feature type="domain" description="Poly A polymerase head" evidence="10">
    <location>
        <begin position="43"/>
        <end position="166"/>
    </location>
</feature>
<name>A0A2S9Y125_9BACT</name>
<dbReference type="Pfam" id="PF13735">
    <property type="entry name" value="tRNA_NucTran2_2"/>
    <property type="match status" value="1"/>
</dbReference>
<dbReference type="Proteomes" id="UP000237968">
    <property type="component" value="Unassembled WGS sequence"/>
</dbReference>
<evidence type="ECO:0000313" key="13">
    <source>
        <dbReference type="EMBL" id="PRP98805.1"/>
    </source>
</evidence>
<evidence type="ECO:0000256" key="3">
    <source>
        <dbReference type="ARBA" id="ARBA00022694"/>
    </source>
</evidence>
<comment type="cofactor">
    <cofactor evidence="1">
        <name>Mg(2+)</name>
        <dbReference type="ChEBI" id="CHEBI:18420"/>
    </cofactor>
</comment>
<sequence>MVERRTIPRSVEQARACMLEVEIPTAIMAVLEALDRAGFHGVVVGGAVRDALLGAVGVDWDVASNATPDEVVELFPRTIPTGIEHGTVTVLSGRGDERYAVELTTFRGEGAYHDGRHPSEVRFLRELEQDLARRDLTINAFAWDPVNAVFTDAFGGLEDLCAGLIRAVGDPARRFAEDGLRTMRAVRFAATMGFALAPGTEAAITGALEVFNKVSRERVHVELLKLLGAARPSLGLTPMATTGLWDRVLAPLEQPARDEAIEACDRLPPRPSLRLARLLWPIRHDREQVAAVVDALRPSRQERATVLRLTAIAVDELAAALELEPSLRPPAIRRVVADLERPYLDDARALLELDDEAVAQIDDALEGAALTTKALAIQGRDLIASGVAKPGPRLGQLLAELLDWVLEDPSRNRDDALIERARELELAGAPVP</sequence>
<dbReference type="GO" id="GO:0000166">
    <property type="term" value="F:nucleotide binding"/>
    <property type="evidence" value="ECO:0007669"/>
    <property type="project" value="UniProtKB-KW"/>
</dbReference>
<comment type="caution">
    <text evidence="13">The sequence shown here is derived from an EMBL/GenBank/DDBJ whole genome shotgun (WGS) entry which is preliminary data.</text>
</comment>
<dbReference type="InterPro" id="IPR002646">
    <property type="entry name" value="PolA_pol_head_dom"/>
</dbReference>
<dbReference type="SUPFAM" id="SSF81301">
    <property type="entry name" value="Nucleotidyltransferase"/>
    <property type="match status" value="1"/>
</dbReference>
<feature type="domain" description="tRNA nucleotidyltransferase/poly(A) polymerase RNA and SrmB- binding" evidence="11">
    <location>
        <begin position="193"/>
        <end position="249"/>
    </location>
</feature>
<evidence type="ECO:0000256" key="1">
    <source>
        <dbReference type="ARBA" id="ARBA00001946"/>
    </source>
</evidence>
<dbReference type="InterPro" id="IPR032810">
    <property type="entry name" value="CCA-adding_enz_C"/>
</dbReference>
<evidence type="ECO:0000256" key="2">
    <source>
        <dbReference type="ARBA" id="ARBA00022679"/>
    </source>
</evidence>
<dbReference type="InterPro" id="IPR043519">
    <property type="entry name" value="NT_sf"/>
</dbReference>
<evidence type="ECO:0000256" key="4">
    <source>
        <dbReference type="ARBA" id="ARBA00022695"/>
    </source>
</evidence>
<dbReference type="Pfam" id="PF12627">
    <property type="entry name" value="PolyA_pol_RNAbd"/>
    <property type="match status" value="1"/>
</dbReference>
<dbReference type="GO" id="GO:0000049">
    <property type="term" value="F:tRNA binding"/>
    <property type="evidence" value="ECO:0007669"/>
    <property type="project" value="TreeGrafter"/>
</dbReference>
<dbReference type="AlphaFoldDB" id="A0A2S9Y125"/>
<keyword evidence="7" id="KW-0460">Magnesium</keyword>
<comment type="similarity">
    <text evidence="9">Belongs to the tRNA nucleotidyltransferase/poly(A) polymerase family.</text>
</comment>
<dbReference type="InterPro" id="IPR050264">
    <property type="entry name" value="Bact_CCA-adding_enz_type3_sf"/>
</dbReference>
<dbReference type="GO" id="GO:0046872">
    <property type="term" value="F:metal ion binding"/>
    <property type="evidence" value="ECO:0007669"/>
    <property type="project" value="UniProtKB-KW"/>
</dbReference>
<dbReference type="SUPFAM" id="SSF81891">
    <property type="entry name" value="Poly A polymerase C-terminal region-like"/>
    <property type="match status" value="1"/>
</dbReference>
<dbReference type="Gene3D" id="1.10.3090.10">
    <property type="entry name" value="cca-adding enzyme, domain 2"/>
    <property type="match status" value="1"/>
</dbReference>
<keyword evidence="8 9" id="KW-0694">RNA-binding</keyword>
<dbReference type="Gene3D" id="1.10.246.80">
    <property type="match status" value="1"/>
</dbReference>
<dbReference type="OrthoDB" id="9805698at2"/>
<evidence type="ECO:0000259" key="11">
    <source>
        <dbReference type="Pfam" id="PF12627"/>
    </source>
</evidence>
<accession>A0A2S9Y125</accession>
<dbReference type="Gene3D" id="3.30.460.10">
    <property type="entry name" value="Beta Polymerase, domain 2"/>
    <property type="match status" value="1"/>
</dbReference>
<keyword evidence="6" id="KW-0547">Nucleotide-binding</keyword>
<keyword evidence="3" id="KW-0819">tRNA processing</keyword>
<proteinExistence type="inferred from homology"/>
<protein>
    <submittedName>
        <fullName evidence="13">CCA-adding enzyme</fullName>
        <ecNumber evidence="13">2.7.7.72</ecNumber>
    </submittedName>
</protein>
<dbReference type="InterPro" id="IPR032828">
    <property type="entry name" value="PolyA_RNA-bd"/>
</dbReference>
<dbReference type="PANTHER" id="PTHR46173">
    <property type="entry name" value="CCA TRNA NUCLEOTIDYLTRANSFERASE 1, MITOCHONDRIAL"/>
    <property type="match status" value="1"/>
</dbReference>
<dbReference type="CDD" id="cd05398">
    <property type="entry name" value="NT_ClassII-CCAase"/>
    <property type="match status" value="1"/>
</dbReference>
<evidence type="ECO:0000256" key="9">
    <source>
        <dbReference type="RuleBase" id="RU003953"/>
    </source>
</evidence>
<keyword evidence="2 9" id="KW-0808">Transferase</keyword>
<dbReference type="Pfam" id="PF01743">
    <property type="entry name" value="PolyA_pol"/>
    <property type="match status" value="1"/>
</dbReference>
<evidence type="ECO:0000259" key="12">
    <source>
        <dbReference type="Pfam" id="PF13735"/>
    </source>
</evidence>
<dbReference type="PANTHER" id="PTHR46173:SF1">
    <property type="entry name" value="CCA TRNA NUCLEOTIDYLTRANSFERASE 1, MITOCHONDRIAL"/>
    <property type="match status" value="1"/>
</dbReference>
<evidence type="ECO:0000256" key="6">
    <source>
        <dbReference type="ARBA" id="ARBA00022741"/>
    </source>
</evidence>
<keyword evidence="5" id="KW-0479">Metal-binding</keyword>
<gene>
    <name evidence="13" type="primary">cca</name>
    <name evidence="13" type="ORF">ENSA5_29610</name>
</gene>
<dbReference type="EMBL" id="PVNK01000144">
    <property type="protein sequence ID" value="PRP98805.1"/>
    <property type="molecule type" value="Genomic_DNA"/>
</dbReference>
<evidence type="ECO:0000256" key="5">
    <source>
        <dbReference type="ARBA" id="ARBA00022723"/>
    </source>
</evidence>
<evidence type="ECO:0000256" key="7">
    <source>
        <dbReference type="ARBA" id="ARBA00022842"/>
    </source>
</evidence>
<dbReference type="GO" id="GO:0008033">
    <property type="term" value="P:tRNA processing"/>
    <property type="evidence" value="ECO:0007669"/>
    <property type="project" value="UniProtKB-KW"/>
</dbReference>
<organism evidence="13 14">
    <name type="scientific">Enhygromyxa salina</name>
    <dbReference type="NCBI Taxonomy" id="215803"/>
    <lineage>
        <taxon>Bacteria</taxon>
        <taxon>Pseudomonadati</taxon>
        <taxon>Myxococcota</taxon>
        <taxon>Polyangia</taxon>
        <taxon>Nannocystales</taxon>
        <taxon>Nannocystaceae</taxon>
        <taxon>Enhygromyxa</taxon>
    </lineage>
</organism>
<dbReference type="GO" id="GO:0004810">
    <property type="term" value="F:CCA tRNA nucleotidyltransferase activity"/>
    <property type="evidence" value="ECO:0007669"/>
    <property type="project" value="UniProtKB-EC"/>
</dbReference>
<feature type="domain" description="CCA-adding enzyme C-terminal" evidence="12">
    <location>
        <begin position="351"/>
        <end position="419"/>
    </location>
</feature>
<dbReference type="EC" id="2.7.7.72" evidence="13"/>
<dbReference type="RefSeq" id="WP_106392340.1">
    <property type="nucleotide sequence ID" value="NZ_PVNK01000144.1"/>
</dbReference>